<evidence type="ECO:0000256" key="1">
    <source>
        <dbReference type="SAM" id="MobiDB-lite"/>
    </source>
</evidence>
<reference evidence="2" key="1">
    <citation type="submission" date="2023-01" db="EMBL/GenBank/DDBJ databases">
        <authorList>
            <person name="Van Ghelder C."/>
            <person name="Rancurel C."/>
        </authorList>
    </citation>
    <scope>NUCLEOTIDE SEQUENCE</scope>
    <source>
        <strain evidence="2">CNCM I-4278</strain>
    </source>
</reference>
<keyword evidence="3" id="KW-1185">Reference proteome</keyword>
<feature type="region of interest" description="Disordered" evidence="1">
    <location>
        <begin position="376"/>
        <end position="432"/>
    </location>
</feature>
<protein>
    <submittedName>
        <fullName evidence="2">Uncharacterized protein</fullName>
    </submittedName>
</protein>
<accession>A0A9W4ULE0</accession>
<dbReference type="Proteomes" id="UP001152607">
    <property type="component" value="Unassembled WGS sequence"/>
</dbReference>
<gene>
    <name evidence="2" type="ORF">PDIGIT_LOCUS11234</name>
</gene>
<proteinExistence type="predicted"/>
<sequence>MTDPNTTAQGPQVKTESSPILSAPEINEIPEIIDLDNLPDAPRNNPQNQQPTVNQAEMDVEQEPSLHPQQESSAEMPGVNSESVPADRPQAPMNSLNEHGDVIVHPPKFQAPDDVAAARMELYEVFRRAWTSSDINYFNDPKIIHDLAHYNQRCTGNSEQFMIQSKTMADIITGISSIVNVHPPFSQTTLREQVNKTATLYNTVGSIGASWKDIVGEPYYVLVENFARDFTNGPSNLESLLTELMKPTPVQSRHLSSVRGSLDVLMMVQGADVTSCLNRLEEIDRKLIESNLGSKVRDGDVSLPWKYIASAVCSGNTQSTAFAELHFYLTCMGVPGNISNAQSNLLSQDRGKEIFKERVLSTRYVEQEKKDALQAIRSHHGLESRNQDRATDEKKVHFTSSDGLPQQGNASQSHQTSNDTSKASNGGDADNEGLLITMEMPDMYPEGVPKTTVAWGYYAGGRVFYINKVGYTGGSAYRRDTTPCGPDIARWERLDEKDSIKYDRFGDKRNGTKKVYTRRHIAGIGGVVLDILKYGTVDKALQALNPNIDKDYWDVTPVLTVWRPSGGLQGPTVRRWETRGCFRDRTRKNAADLLIYQAAMVQEQNLTNLVRRTRSPSAGLIPNQMNNLRAESLPPQHASIDPTRPVPSVEEPRGFAQFADRNNRYPTPASPALRSFAPEQPWNVNVPPPIFSSHPRTNTSQAPSSAEEMLLKSYLQDYNCTKVSDLPFEVQKKYFRILKEAFN</sequence>
<organism evidence="2 3">
    <name type="scientific">Periconia digitata</name>
    <dbReference type="NCBI Taxonomy" id="1303443"/>
    <lineage>
        <taxon>Eukaryota</taxon>
        <taxon>Fungi</taxon>
        <taxon>Dikarya</taxon>
        <taxon>Ascomycota</taxon>
        <taxon>Pezizomycotina</taxon>
        <taxon>Dothideomycetes</taxon>
        <taxon>Pleosporomycetidae</taxon>
        <taxon>Pleosporales</taxon>
        <taxon>Massarineae</taxon>
        <taxon>Periconiaceae</taxon>
        <taxon>Periconia</taxon>
    </lineage>
</organism>
<name>A0A9W4ULE0_9PLEO</name>
<feature type="compositionally biased region" description="Low complexity" evidence="1">
    <location>
        <begin position="39"/>
        <end position="55"/>
    </location>
</feature>
<feature type="compositionally biased region" description="Polar residues" evidence="1">
    <location>
        <begin position="398"/>
        <end position="424"/>
    </location>
</feature>
<feature type="compositionally biased region" description="Basic and acidic residues" evidence="1">
    <location>
        <begin position="380"/>
        <end position="396"/>
    </location>
</feature>
<evidence type="ECO:0000313" key="3">
    <source>
        <dbReference type="Proteomes" id="UP001152607"/>
    </source>
</evidence>
<feature type="region of interest" description="Disordered" evidence="1">
    <location>
        <begin position="1"/>
        <end position="92"/>
    </location>
</feature>
<evidence type="ECO:0000313" key="2">
    <source>
        <dbReference type="EMBL" id="CAI6338110.1"/>
    </source>
</evidence>
<comment type="caution">
    <text evidence="2">The sequence shown here is derived from an EMBL/GenBank/DDBJ whole genome shotgun (WGS) entry which is preliminary data.</text>
</comment>
<dbReference type="OrthoDB" id="5430573at2759"/>
<dbReference type="AlphaFoldDB" id="A0A9W4ULE0"/>
<dbReference type="EMBL" id="CAOQHR010000008">
    <property type="protein sequence ID" value="CAI6338110.1"/>
    <property type="molecule type" value="Genomic_DNA"/>
</dbReference>
<feature type="compositionally biased region" description="Polar residues" evidence="1">
    <location>
        <begin position="1"/>
        <end position="20"/>
    </location>
</feature>